<keyword evidence="1" id="KW-0812">Transmembrane</keyword>
<evidence type="ECO:0000313" key="3">
    <source>
        <dbReference type="Proteomes" id="UP000676565"/>
    </source>
</evidence>
<protein>
    <submittedName>
        <fullName evidence="2">Uncharacterized protein</fullName>
    </submittedName>
</protein>
<keyword evidence="1" id="KW-0472">Membrane</keyword>
<feature type="transmembrane region" description="Helical" evidence="1">
    <location>
        <begin position="32"/>
        <end position="49"/>
    </location>
</feature>
<name>A0ABS5BRE3_9BACT</name>
<dbReference type="RefSeq" id="WP_210654302.1">
    <property type="nucleotide sequence ID" value="NZ_JAGKQQ010000001.1"/>
</dbReference>
<feature type="transmembrane region" description="Helical" evidence="1">
    <location>
        <begin position="6"/>
        <end position="25"/>
    </location>
</feature>
<dbReference type="Proteomes" id="UP000676565">
    <property type="component" value="Unassembled WGS sequence"/>
</dbReference>
<sequence>MRSVVFRSLGLLVGVPMLLVAVMVAREGRYQDAVLMGGLGALFTIYGALGEYKMLQFFGVEHESPQKSGRGKFGE</sequence>
<proteinExistence type="predicted"/>
<keyword evidence="1" id="KW-1133">Transmembrane helix</keyword>
<accession>A0ABS5BRE3</accession>
<evidence type="ECO:0000313" key="2">
    <source>
        <dbReference type="EMBL" id="MBP3956281.1"/>
    </source>
</evidence>
<dbReference type="EMBL" id="JAGKQQ010000001">
    <property type="protein sequence ID" value="MBP3956281.1"/>
    <property type="molecule type" value="Genomic_DNA"/>
</dbReference>
<gene>
    <name evidence="2" type="ORF">J8F10_13405</name>
</gene>
<comment type="caution">
    <text evidence="2">The sequence shown here is derived from an EMBL/GenBank/DDBJ whole genome shotgun (WGS) entry which is preliminary data.</text>
</comment>
<keyword evidence="3" id="KW-1185">Reference proteome</keyword>
<evidence type="ECO:0000256" key="1">
    <source>
        <dbReference type="SAM" id="Phobius"/>
    </source>
</evidence>
<organism evidence="2 3">
    <name type="scientific">Gemmata palustris</name>
    <dbReference type="NCBI Taxonomy" id="2822762"/>
    <lineage>
        <taxon>Bacteria</taxon>
        <taxon>Pseudomonadati</taxon>
        <taxon>Planctomycetota</taxon>
        <taxon>Planctomycetia</taxon>
        <taxon>Gemmatales</taxon>
        <taxon>Gemmataceae</taxon>
        <taxon>Gemmata</taxon>
    </lineage>
</organism>
<reference evidence="2 3" key="1">
    <citation type="submission" date="2021-04" db="EMBL/GenBank/DDBJ databases">
        <authorList>
            <person name="Ivanova A."/>
        </authorList>
    </citation>
    <scope>NUCLEOTIDE SEQUENCE [LARGE SCALE GENOMIC DNA]</scope>
    <source>
        <strain evidence="2 3">G18</strain>
    </source>
</reference>